<evidence type="ECO:0000313" key="9">
    <source>
        <dbReference type="Proteomes" id="UP001607303"/>
    </source>
</evidence>
<dbReference type="GO" id="GO:0016020">
    <property type="term" value="C:membrane"/>
    <property type="evidence" value="ECO:0007669"/>
    <property type="project" value="UniProtKB-SubCell"/>
</dbReference>
<reference evidence="8 9" key="1">
    <citation type="journal article" date="2024" name="Ann. Entomol. Soc. Am.">
        <title>Genomic analyses of the southern and eastern yellowjacket wasps (Hymenoptera: Vespidae) reveal evolutionary signatures of social life.</title>
        <authorList>
            <person name="Catto M.A."/>
            <person name="Caine P.B."/>
            <person name="Orr S.E."/>
            <person name="Hunt B.G."/>
            <person name="Goodisman M.A.D."/>
        </authorList>
    </citation>
    <scope>NUCLEOTIDE SEQUENCE [LARGE SCALE GENOMIC DNA]</scope>
    <source>
        <strain evidence="8">232</strain>
        <tissue evidence="8">Head and thorax</tissue>
    </source>
</reference>
<protein>
    <recommendedName>
        <fullName evidence="3">Transmembrane protein 19</fullName>
    </recommendedName>
</protein>
<feature type="transmembrane region" description="Helical" evidence="7">
    <location>
        <begin position="88"/>
        <end position="112"/>
    </location>
</feature>
<feature type="transmembrane region" description="Helical" evidence="7">
    <location>
        <begin position="59"/>
        <end position="76"/>
    </location>
</feature>
<evidence type="ECO:0000256" key="6">
    <source>
        <dbReference type="ARBA" id="ARBA00023136"/>
    </source>
</evidence>
<feature type="transmembrane region" description="Helical" evidence="7">
    <location>
        <begin position="231"/>
        <end position="253"/>
    </location>
</feature>
<evidence type="ECO:0000256" key="4">
    <source>
        <dbReference type="ARBA" id="ARBA00022692"/>
    </source>
</evidence>
<dbReference type="Proteomes" id="UP001607303">
    <property type="component" value="Unassembled WGS sequence"/>
</dbReference>
<sequence length="349" mass="38162">MVSHRKNDSQNSNILLPILVSACAIPISMLFWSINVLYSTFSSESEGYNEEPSQMISPWRWLAAIIIPIIFVFWGLKKKSLDISGAIFGLFVGFILTLTSSSHLICLIVFFITGSKATKFRSHLKRKQEKGYKEGGQRTWVQVLCNGGMPTQLALLYLLDVGCGEHPIDFDKNYRSSWLSIGILAAFACCNGDTWASEFGTVLGSSEPFLITTRKRVPRGKYITCFGTNGGVSWIGLLFSALGGISIGLAFYFTTLYTVDTATLELAAPQWPIIIIGGIAGLFGSLLDSILGATLQYSGIDEEGLIVQHPGKGVKHISGRQILDNHSVNLLSSIIIALTFPKLANVIWP</sequence>
<accession>A0ABD2CTR1</accession>
<dbReference type="PROSITE" id="PS51257">
    <property type="entry name" value="PROKAR_LIPOPROTEIN"/>
    <property type="match status" value="1"/>
</dbReference>
<keyword evidence="4 7" id="KW-0812">Transmembrane</keyword>
<organism evidence="8 9">
    <name type="scientific">Vespula maculifrons</name>
    <name type="common">Eastern yellow jacket</name>
    <name type="synonym">Wasp</name>
    <dbReference type="NCBI Taxonomy" id="7453"/>
    <lineage>
        <taxon>Eukaryota</taxon>
        <taxon>Metazoa</taxon>
        <taxon>Ecdysozoa</taxon>
        <taxon>Arthropoda</taxon>
        <taxon>Hexapoda</taxon>
        <taxon>Insecta</taxon>
        <taxon>Pterygota</taxon>
        <taxon>Neoptera</taxon>
        <taxon>Endopterygota</taxon>
        <taxon>Hymenoptera</taxon>
        <taxon>Apocrita</taxon>
        <taxon>Aculeata</taxon>
        <taxon>Vespoidea</taxon>
        <taxon>Vespidae</taxon>
        <taxon>Vespinae</taxon>
        <taxon>Vespula</taxon>
    </lineage>
</organism>
<evidence type="ECO:0000256" key="1">
    <source>
        <dbReference type="ARBA" id="ARBA00004141"/>
    </source>
</evidence>
<evidence type="ECO:0000313" key="8">
    <source>
        <dbReference type="EMBL" id="KAL2748500.1"/>
    </source>
</evidence>
<dbReference type="InterPro" id="IPR002794">
    <property type="entry name" value="DUF92_TMEM19"/>
</dbReference>
<proteinExistence type="inferred from homology"/>
<evidence type="ECO:0000256" key="3">
    <source>
        <dbReference type="ARBA" id="ARBA00014258"/>
    </source>
</evidence>
<dbReference type="EMBL" id="JAYRBN010000031">
    <property type="protein sequence ID" value="KAL2748500.1"/>
    <property type="molecule type" value="Genomic_DNA"/>
</dbReference>
<dbReference type="Pfam" id="PF01940">
    <property type="entry name" value="DUF92"/>
    <property type="match status" value="1"/>
</dbReference>
<evidence type="ECO:0000256" key="7">
    <source>
        <dbReference type="SAM" id="Phobius"/>
    </source>
</evidence>
<keyword evidence="6 7" id="KW-0472">Membrane</keyword>
<evidence type="ECO:0000256" key="2">
    <source>
        <dbReference type="ARBA" id="ARBA00009012"/>
    </source>
</evidence>
<feature type="transmembrane region" description="Helical" evidence="7">
    <location>
        <begin position="14"/>
        <end position="38"/>
    </location>
</feature>
<comment type="caution">
    <text evidence="8">The sequence shown here is derived from an EMBL/GenBank/DDBJ whole genome shotgun (WGS) entry which is preliminary data.</text>
</comment>
<name>A0ABD2CTR1_VESMC</name>
<keyword evidence="5 7" id="KW-1133">Transmembrane helix</keyword>
<keyword evidence="9" id="KW-1185">Reference proteome</keyword>
<comment type="subcellular location">
    <subcellularLocation>
        <location evidence="1">Membrane</location>
        <topology evidence="1">Multi-pass membrane protein</topology>
    </subcellularLocation>
</comment>
<gene>
    <name evidence="8" type="ORF">V1477_003143</name>
</gene>
<dbReference type="PANTHER" id="PTHR13353:SF5">
    <property type="entry name" value="TRANSMEMBRANE PROTEIN 19"/>
    <property type="match status" value="1"/>
</dbReference>
<evidence type="ECO:0000256" key="5">
    <source>
        <dbReference type="ARBA" id="ARBA00022989"/>
    </source>
</evidence>
<comment type="similarity">
    <text evidence="2">Belongs to the TMEM19 family.</text>
</comment>
<feature type="transmembrane region" description="Helical" evidence="7">
    <location>
        <begin position="273"/>
        <end position="295"/>
    </location>
</feature>
<dbReference type="PANTHER" id="PTHR13353">
    <property type="entry name" value="TRANSMEMBRANE PROTEIN 19"/>
    <property type="match status" value="1"/>
</dbReference>
<dbReference type="AlphaFoldDB" id="A0ABD2CTR1"/>